<dbReference type="AlphaFoldDB" id="A0A7W7WU42"/>
<gene>
    <name evidence="1" type="ORF">F4559_001155</name>
</gene>
<keyword evidence="2" id="KW-1185">Reference proteome</keyword>
<organism evidence="1 2">
    <name type="scientific">Saccharothrix violaceirubra</name>
    <dbReference type="NCBI Taxonomy" id="413306"/>
    <lineage>
        <taxon>Bacteria</taxon>
        <taxon>Bacillati</taxon>
        <taxon>Actinomycetota</taxon>
        <taxon>Actinomycetes</taxon>
        <taxon>Pseudonocardiales</taxon>
        <taxon>Pseudonocardiaceae</taxon>
        <taxon>Saccharothrix</taxon>
    </lineage>
</organism>
<comment type="caution">
    <text evidence="1">The sequence shown here is derived from an EMBL/GenBank/DDBJ whole genome shotgun (WGS) entry which is preliminary data.</text>
</comment>
<proteinExistence type="predicted"/>
<name>A0A7W7WU42_9PSEU</name>
<dbReference type="EMBL" id="JACHJS010000001">
    <property type="protein sequence ID" value="MBB4963796.1"/>
    <property type="molecule type" value="Genomic_DNA"/>
</dbReference>
<sequence>MSQSLITVIPQCLRGCDGRHLETPDLGPGECTATRVFGRTPHETNTNPNAVCVSVTRTADPDDGVHAWINLAHVDGEGWHDLTVTADQARTLIAALTAAVDHLDDTRLPDLLIHSTWQ</sequence>
<evidence type="ECO:0000313" key="1">
    <source>
        <dbReference type="EMBL" id="MBB4963796.1"/>
    </source>
</evidence>
<evidence type="ECO:0000313" key="2">
    <source>
        <dbReference type="Proteomes" id="UP000542674"/>
    </source>
</evidence>
<accession>A0A7W7WU42</accession>
<protein>
    <submittedName>
        <fullName evidence="1">Uncharacterized protein</fullName>
    </submittedName>
</protein>
<dbReference type="RefSeq" id="WP_184666541.1">
    <property type="nucleotide sequence ID" value="NZ_BAABAI010000034.1"/>
</dbReference>
<reference evidence="1 2" key="1">
    <citation type="submission" date="2020-08" db="EMBL/GenBank/DDBJ databases">
        <title>Sequencing the genomes of 1000 actinobacteria strains.</title>
        <authorList>
            <person name="Klenk H.-P."/>
        </authorList>
    </citation>
    <scope>NUCLEOTIDE SEQUENCE [LARGE SCALE GENOMIC DNA]</scope>
    <source>
        <strain evidence="1 2">DSM 45084</strain>
    </source>
</reference>
<dbReference type="Proteomes" id="UP000542674">
    <property type="component" value="Unassembled WGS sequence"/>
</dbReference>